<feature type="compositionally biased region" description="Basic and acidic residues" evidence="1">
    <location>
        <begin position="1"/>
        <end position="14"/>
    </location>
</feature>
<reference evidence="3" key="1">
    <citation type="submission" date="2016-09" db="EMBL/GenBank/DDBJ databases">
        <authorList>
            <person name="Jeantristanb JTB J.-T."/>
            <person name="Ricardo R."/>
        </authorList>
    </citation>
    <scope>NUCLEOTIDE SEQUENCE [LARGE SCALE GENOMIC DNA]</scope>
</reference>
<dbReference type="AlphaFoldDB" id="A0A238FMG9"/>
<dbReference type="OrthoDB" id="2118965at2759"/>
<feature type="compositionally biased region" description="Basic and acidic residues" evidence="1">
    <location>
        <begin position="240"/>
        <end position="269"/>
    </location>
</feature>
<sequence length="276" mass="31068">MNKVKEIFSSDKHSTHSNSTTSGSTTESASSIPSRHVEEVAPAPSSGHVLPQRDTHLAEQDAQSANHDHKHLAAVTHHTHQKHEVEEVERERHVDRHLHHVQHHVQPVVDTKHDSERHHENVVPTTKIHEKHVNTPADTTQFAGLNKHQDQYQEAPVDHVVVDKGEKVHEETHHHVHHVIQPVIERDTHEHHVPIHHETHEAPIVHRSVEHQPMKLSDFVAGGGDIKSTLNHESAGVLHTQEDSCKRTTDGPLESLKEKLHLDSSKHDAPSTNVAQ</sequence>
<feature type="compositionally biased region" description="Low complexity" evidence="1">
    <location>
        <begin position="16"/>
        <end position="34"/>
    </location>
</feature>
<feature type="region of interest" description="Disordered" evidence="1">
    <location>
        <begin position="236"/>
        <end position="276"/>
    </location>
</feature>
<evidence type="ECO:0000256" key="1">
    <source>
        <dbReference type="SAM" id="MobiDB-lite"/>
    </source>
</evidence>
<keyword evidence="3" id="KW-1185">Reference proteome</keyword>
<evidence type="ECO:0000313" key="2">
    <source>
        <dbReference type="EMBL" id="SCV74355.1"/>
    </source>
</evidence>
<proteinExistence type="predicted"/>
<organism evidence="2 3">
    <name type="scientific">Microbotryum intermedium</name>
    <dbReference type="NCBI Taxonomy" id="269621"/>
    <lineage>
        <taxon>Eukaryota</taxon>
        <taxon>Fungi</taxon>
        <taxon>Dikarya</taxon>
        <taxon>Basidiomycota</taxon>
        <taxon>Pucciniomycotina</taxon>
        <taxon>Microbotryomycetes</taxon>
        <taxon>Microbotryales</taxon>
        <taxon>Microbotryaceae</taxon>
        <taxon>Microbotryum</taxon>
    </lineage>
</organism>
<accession>A0A238FMG9</accession>
<gene>
    <name evidence="2" type="ORF">BQ2448_6787</name>
</gene>
<dbReference type="EMBL" id="FMSP01000020">
    <property type="protein sequence ID" value="SCV74355.1"/>
    <property type="molecule type" value="Genomic_DNA"/>
</dbReference>
<feature type="region of interest" description="Disordered" evidence="1">
    <location>
        <begin position="1"/>
        <end position="67"/>
    </location>
</feature>
<protein>
    <submittedName>
        <fullName evidence="2">BQ2448_6787 protein</fullName>
    </submittedName>
</protein>
<evidence type="ECO:0000313" key="3">
    <source>
        <dbReference type="Proteomes" id="UP000198372"/>
    </source>
</evidence>
<name>A0A238FMG9_9BASI</name>
<dbReference type="PANTHER" id="PTHR38703">
    <property type="entry name" value="CHROMOSOME 8, WHOLE GENOME SHOTGUN SEQUENCE"/>
    <property type="match status" value="1"/>
</dbReference>
<dbReference type="Proteomes" id="UP000198372">
    <property type="component" value="Unassembled WGS sequence"/>
</dbReference>
<dbReference type="PANTHER" id="PTHR38703:SF1">
    <property type="entry name" value="ALLERGEN"/>
    <property type="match status" value="1"/>
</dbReference>